<dbReference type="InterPro" id="IPR000904">
    <property type="entry name" value="Sec7_dom"/>
</dbReference>
<keyword evidence="4" id="KW-1185">Reference proteome</keyword>
<feature type="domain" description="PH" evidence="1">
    <location>
        <begin position="212"/>
        <end position="326"/>
    </location>
</feature>
<evidence type="ECO:0008006" key="5">
    <source>
        <dbReference type="Google" id="ProtNLM"/>
    </source>
</evidence>
<dbReference type="PANTHER" id="PTHR10663:SF395">
    <property type="entry name" value="SEC7 DOMAIN CONTAINING PROTEIN"/>
    <property type="match status" value="1"/>
</dbReference>
<evidence type="ECO:0000259" key="1">
    <source>
        <dbReference type="PROSITE" id="PS50003"/>
    </source>
</evidence>
<dbReference type="PROSITE" id="PS50190">
    <property type="entry name" value="SEC7"/>
    <property type="match status" value="1"/>
</dbReference>
<proteinExistence type="predicted"/>
<protein>
    <recommendedName>
        <fullName evidence="5">Sec7 domain containing protein</fullName>
    </recommendedName>
</protein>
<dbReference type="SUPFAM" id="SSF50729">
    <property type="entry name" value="PH domain-like"/>
    <property type="match status" value="1"/>
</dbReference>
<feature type="domain" description="SEC7" evidence="2">
    <location>
        <begin position="11"/>
        <end position="196"/>
    </location>
</feature>
<reference evidence="3 4" key="1">
    <citation type="submission" date="2024-04" db="EMBL/GenBank/DDBJ databases">
        <title>Tritrichomonas musculus Genome.</title>
        <authorList>
            <person name="Alves-Ferreira E."/>
            <person name="Grigg M."/>
            <person name="Lorenzi H."/>
            <person name="Galac M."/>
        </authorList>
    </citation>
    <scope>NUCLEOTIDE SEQUENCE [LARGE SCALE GENOMIC DNA]</scope>
    <source>
        <strain evidence="3 4">EAF2021</strain>
    </source>
</reference>
<dbReference type="CDD" id="cd00171">
    <property type="entry name" value="Sec7"/>
    <property type="match status" value="1"/>
</dbReference>
<name>A0ABR2K369_9EUKA</name>
<dbReference type="InterPro" id="IPR011993">
    <property type="entry name" value="PH-like_dom_sf"/>
</dbReference>
<dbReference type="SMART" id="SM00222">
    <property type="entry name" value="Sec7"/>
    <property type="match status" value="1"/>
</dbReference>
<dbReference type="Pfam" id="PF01369">
    <property type="entry name" value="Sec7"/>
    <property type="match status" value="1"/>
</dbReference>
<gene>
    <name evidence="3" type="ORF">M9Y10_040688</name>
</gene>
<dbReference type="Gene3D" id="2.30.29.30">
    <property type="entry name" value="Pleckstrin-homology domain (PH domain)/Phosphotyrosine-binding domain (PTB)"/>
    <property type="match status" value="1"/>
</dbReference>
<comment type="caution">
    <text evidence="3">The sequence shown here is derived from an EMBL/GenBank/DDBJ whole genome shotgun (WGS) entry which is preliminary data.</text>
</comment>
<dbReference type="Proteomes" id="UP001470230">
    <property type="component" value="Unassembled WGS sequence"/>
</dbReference>
<evidence type="ECO:0000313" key="3">
    <source>
        <dbReference type="EMBL" id="KAK8885243.1"/>
    </source>
</evidence>
<dbReference type="Gene3D" id="1.10.1000.11">
    <property type="entry name" value="Arf Nucleotide-binding Site Opener,domain 2"/>
    <property type="match status" value="1"/>
</dbReference>
<dbReference type="SUPFAM" id="SSF48425">
    <property type="entry name" value="Sec7 domain"/>
    <property type="match status" value="1"/>
</dbReference>
<sequence>MSLNFTSVPSSIARQIQLEDKMQPAVYEFNRNPSDGVPLLCNVFSLPITPKNVAHIFHIVPGLNGTSIGEYLSKKKNEETLYYFFREVDMHFPFVEGLRSAFSTSLHLPPEGEQIDRILQAISAIYVEQNPDCGMNSDQVYILAYATTLLNSDLHNPAVAHKMSLASFIENIRYSNELNDIPDSFLKSIYNEIKDNPYVFKRSVEETTDIKTPRLKGFLSKKNDTWKSIYRRFFFILANDALYIFRDDTPKSLAKPISAIQLTSVQILSEKEREIIISGRDDQLINYTKFTPSGPIPSKERHRIFLRASSQENRDKWLYRLQTTSISNEFNNSPPPLCSSFSSGAFDAEISEVQNSLSDGSPLPP</sequence>
<accession>A0ABR2K369</accession>
<dbReference type="EMBL" id="JAPFFF010000007">
    <property type="protein sequence ID" value="KAK8885243.1"/>
    <property type="molecule type" value="Genomic_DNA"/>
</dbReference>
<dbReference type="PANTHER" id="PTHR10663">
    <property type="entry name" value="GUANYL-NUCLEOTIDE EXCHANGE FACTOR"/>
    <property type="match status" value="1"/>
</dbReference>
<dbReference type="Pfam" id="PF00169">
    <property type="entry name" value="PH"/>
    <property type="match status" value="1"/>
</dbReference>
<dbReference type="Gene3D" id="1.10.220.20">
    <property type="match status" value="1"/>
</dbReference>
<dbReference type="PROSITE" id="PS50003">
    <property type="entry name" value="PH_DOMAIN"/>
    <property type="match status" value="1"/>
</dbReference>
<dbReference type="InterPro" id="IPR035999">
    <property type="entry name" value="Sec7_dom_sf"/>
</dbReference>
<organism evidence="3 4">
    <name type="scientific">Tritrichomonas musculus</name>
    <dbReference type="NCBI Taxonomy" id="1915356"/>
    <lineage>
        <taxon>Eukaryota</taxon>
        <taxon>Metamonada</taxon>
        <taxon>Parabasalia</taxon>
        <taxon>Tritrichomonadida</taxon>
        <taxon>Tritrichomonadidae</taxon>
        <taxon>Tritrichomonas</taxon>
    </lineage>
</organism>
<evidence type="ECO:0000313" key="4">
    <source>
        <dbReference type="Proteomes" id="UP001470230"/>
    </source>
</evidence>
<dbReference type="SMART" id="SM00233">
    <property type="entry name" value="PH"/>
    <property type="match status" value="1"/>
</dbReference>
<dbReference type="InterPro" id="IPR023394">
    <property type="entry name" value="Sec7_C_sf"/>
</dbReference>
<evidence type="ECO:0000259" key="2">
    <source>
        <dbReference type="PROSITE" id="PS50190"/>
    </source>
</evidence>
<dbReference type="CDD" id="cd00821">
    <property type="entry name" value="PH"/>
    <property type="match status" value="1"/>
</dbReference>
<dbReference type="InterPro" id="IPR001849">
    <property type="entry name" value="PH_domain"/>
</dbReference>